<dbReference type="Proteomes" id="UP001198565">
    <property type="component" value="Unassembled WGS sequence"/>
</dbReference>
<gene>
    <name evidence="2" type="ORF">K7472_31970</name>
</gene>
<accession>A0ABS7R5Y4</accession>
<keyword evidence="1" id="KW-1133">Transmembrane helix</keyword>
<keyword evidence="3" id="KW-1185">Reference proteome</keyword>
<organism evidence="2 3">
    <name type="scientific">Streptantibioticus parmotrematis</name>
    <dbReference type="NCBI Taxonomy" id="2873249"/>
    <lineage>
        <taxon>Bacteria</taxon>
        <taxon>Bacillati</taxon>
        <taxon>Actinomycetota</taxon>
        <taxon>Actinomycetes</taxon>
        <taxon>Kitasatosporales</taxon>
        <taxon>Streptomycetaceae</taxon>
        <taxon>Streptantibioticus</taxon>
    </lineage>
</organism>
<evidence type="ECO:0000313" key="2">
    <source>
        <dbReference type="EMBL" id="MBY8889427.1"/>
    </source>
</evidence>
<evidence type="ECO:0000313" key="3">
    <source>
        <dbReference type="Proteomes" id="UP001198565"/>
    </source>
</evidence>
<dbReference type="RefSeq" id="WP_222982741.1">
    <property type="nucleotide sequence ID" value="NZ_JAINVZ010000048.1"/>
</dbReference>
<reference evidence="2 3" key="1">
    <citation type="submission" date="2021-08" db="EMBL/GenBank/DDBJ databases">
        <title>Streptomyces sp. PTM05 isolated from lichen.</title>
        <authorList>
            <person name="Somphong A."/>
            <person name="Phongsopitanun W."/>
            <person name="Tanasupawat S."/>
        </authorList>
    </citation>
    <scope>NUCLEOTIDE SEQUENCE [LARGE SCALE GENOMIC DNA]</scope>
    <source>
        <strain evidence="2 3">Ptm05</strain>
    </source>
</reference>
<evidence type="ECO:0000256" key="1">
    <source>
        <dbReference type="SAM" id="Phobius"/>
    </source>
</evidence>
<proteinExistence type="predicted"/>
<keyword evidence="1" id="KW-0472">Membrane</keyword>
<feature type="transmembrane region" description="Helical" evidence="1">
    <location>
        <begin position="20"/>
        <end position="38"/>
    </location>
</feature>
<keyword evidence="1" id="KW-0812">Transmembrane</keyword>
<dbReference type="EMBL" id="JAINVZ010000048">
    <property type="protein sequence ID" value="MBY8889427.1"/>
    <property type="molecule type" value="Genomic_DNA"/>
</dbReference>
<name>A0ABS7R5Y4_9ACTN</name>
<evidence type="ECO:0008006" key="4">
    <source>
        <dbReference type="Google" id="ProtNLM"/>
    </source>
</evidence>
<sequence length="148" mass="15133">MTPHLIRLRARLVQDEGSIAVFAAIVAIALLGIIGLVLDGTGKLRATERSDAIAVEAARAAGQAVDPASIISGKAVKVDPQAAAAAAYAYLHRSGATGTVSVSPDRTHLTVVVTGTYDTKFLSVVGITTMPVTGHGTATLLHGVQQPQ</sequence>
<protein>
    <recommendedName>
        <fullName evidence="4">Flp pilus-assembly TadG-like N-terminal domain-containing protein</fullName>
    </recommendedName>
</protein>
<comment type="caution">
    <text evidence="2">The sequence shown here is derived from an EMBL/GenBank/DDBJ whole genome shotgun (WGS) entry which is preliminary data.</text>
</comment>